<keyword evidence="3" id="KW-1185">Reference proteome</keyword>
<proteinExistence type="predicted"/>
<dbReference type="OrthoDB" id="1899291at2759"/>
<dbReference type="PANTHER" id="PTHR34567">
    <property type="entry name" value="FK506-BINDING-LIKE PROTEIN"/>
    <property type="match status" value="1"/>
</dbReference>
<evidence type="ECO:0000313" key="3">
    <source>
        <dbReference type="Proteomes" id="UP000623129"/>
    </source>
</evidence>
<accession>A0A833VHP6</accession>
<dbReference type="Proteomes" id="UP000623129">
    <property type="component" value="Unassembled WGS sequence"/>
</dbReference>
<evidence type="ECO:0000313" key="2">
    <source>
        <dbReference type="EMBL" id="KAF3340872.1"/>
    </source>
</evidence>
<gene>
    <name evidence="2" type="ORF">FCM35_KLT09716</name>
</gene>
<reference evidence="2" key="1">
    <citation type="submission" date="2020-01" db="EMBL/GenBank/DDBJ databases">
        <title>Genome sequence of Kobresia littledalei, the first chromosome-level genome in the family Cyperaceae.</title>
        <authorList>
            <person name="Qu G."/>
        </authorList>
    </citation>
    <scope>NUCLEOTIDE SEQUENCE</scope>
    <source>
        <strain evidence="2">C.B.Clarke</strain>
        <tissue evidence="2">Leaf</tissue>
    </source>
</reference>
<dbReference type="EMBL" id="SWLB01000002">
    <property type="protein sequence ID" value="KAF3340872.1"/>
    <property type="molecule type" value="Genomic_DNA"/>
</dbReference>
<name>A0A833VHP6_9POAL</name>
<comment type="caution">
    <text evidence="2">The sequence shown here is derived from an EMBL/GenBank/DDBJ whole genome shotgun (WGS) entry which is preliminary data.</text>
</comment>
<feature type="compositionally biased region" description="Basic and acidic residues" evidence="1">
    <location>
        <begin position="1"/>
        <end position="17"/>
    </location>
</feature>
<feature type="compositionally biased region" description="Low complexity" evidence="1">
    <location>
        <begin position="18"/>
        <end position="27"/>
    </location>
</feature>
<protein>
    <submittedName>
        <fullName evidence="2">Uncharacterized protein</fullName>
    </submittedName>
</protein>
<feature type="region of interest" description="Disordered" evidence="1">
    <location>
        <begin position="1"/>
        <end position="42"/>
    </location>
</feature>
<evidence type="ECO:0000256" key="1">
    <source>
        <dbReference type="SAM" id="MobiDB-lite"/>
    </source>
</evidence>
<dbReference type="AlphaFoldDB" id="A0A833VHP6"/>
<sequence length="194" mass="22423">MGKIWRPKEQRKTESNKRGSSSRNNRNWSHGKPPRFSDEKPEMHSWEQNFCKLNGVSWAKILKTKDFVHQFSDITSWNDSAGKEAFQGAKARYWAQINGLQPETSLPDPDLLIDTVDHNAPPSDLDLLYQNLCGSLSDDEEEDNTDDWRNDGWGDGGVILWESHYAKEEEEEVREISRPVEWGENHLIIPTGWI</sequence>
<dbReference type="PANTHER" id="PTHR34567:SF3">
    <property type="entry name" value="FK506-BINDING-LIKE PROTEIN"/>
    <property type="match status" value="1"/>
</dbReference>
<organism evidence="2 3">
    <name type="scientific">Carex littledalei</name>
    <dbReference type="NCBI Taxonomy" id="544730"/>
    <lineage>
        <taxon>Eukaryota</taxon>
        <taxon>Viridiplantae</taxon>
        <taxon>Streptophyta</taxon>
        <taxon>Embryophyta</taxon>
        <taxon>Tracheophyta</taxon>
        <taxon>Spermatophyta</taxon>
        <taxon>Magnoliopsida</taxon>
        <taxon>Liliopsida</taxon>
        <taxon>Poales</taxon>
        <taxon>Cyperaceae</taxon>
        <taxon>Cyperoideae</taxon>
        <taxon>Cariceae</taxon>
        <taxon>Carex</taxon>
        <taxon>Carex subgen. Euthyceras</taxon>
    </lineage>
</organism>